<evidence type="ECO:0000313" key="2">
    <source>
        <dbReference type="Proteomes" id="UP000748531"/>
    </source>
</evidence>
<keyword evidence="2" id="KW-1185">Reference proteome</keyword>
<name>A0A8J4WDK2_9TREM</name>
<protein>
    <submittedName>
        <fullName evidence="1">Uncharacterized protein</fullName>
    </submittedName>
</protein>
<proteinExistence type="predicted"/>
<accession>A0A8J4WDK2</accession>
<sequence length="58" mass="6309">MGVPVEFEEVQLSGLPGVQANDLDSVVTSLKKNKVGLKGIIRTPVGSRELNTVNMRMR</sequence>
<comment type="caution">
    <text evidence="1">The sequence shown here is derived from an EMBL/GenBank/DDBJ whole genome shotgun (WGS) entry which is preliminary data.</text>
</comment>
<dbReference type="OrthoDB" id="10261637at2759"/>
<reference evidence="1" key="1">
    <citation type="submission" date="2019-05" db="EMBL/GenBank/DDBJ databases">
        <title>Annotation for the trematode Paragonimus heterotremus.</title>
        <authorList>
            <person name="Choi Y.-J."/>
        </authorList>
    </citation>
    <scope>NUCLEOTIDE SEQUENCE</scope>
    <source>
        <strain evidence="1">LC</strain>
    </source>
</reference>
<dbReference type="Proteomes" id="UP000748531">
    <property type="component" value="Unassembled WGS sequence"/>
</dbReference>
<organism evidence="1 2">
    <name type="scientific">Paragonimus heterotremus</name>
    <dbReference type="NCBI Taxonomy" id="100268"/>
    <lineage>
        <taxon>Eukaryota</taxon>
        <taxon>Metazoa</taxon>
        <taxon>Spiralia</taxon>
        <taxon>Lophotrochozoa</taxon>
        <taxon>Platyhelminthes</taxon>
        <taxon>Trematoda</taxon>
        <taxon>Digenea</taxon>
        <taxon>Plagiorchiida</taxon>
        <taxon>Troglotremata</taxon>
        <taxon>Troglotrematidae</taxon>
        <taxon>Paragonimus</taxon>
    </lineage>
</organism>
<evidence type="ECO:0000313" key="1">
    <source>
        <dbReference type="EMBL" id="KAF5395603.1"/>
    </source>
</evidence>
<dbReference type="AlphaFoldDB" id="A0A8J4WDK2"/>
<dbReference type="EMBL" id="LUCH01011355">
    <property type="protein sequence ID" value="KAF5395603.1"/>
    <property type="molecule type" value="Genomic_DNA"/>
</dbReference>
<gene>
    <name evidence="1" type="ORF">PHET_11820</name>
</gene>